<dbReference type="GO" id="GO:0005829">
    <property type="term" value="C:cytosol"/>
    <property type="evidence" value="ECO:0007669"/>
    <property type="project" value="TreeGrafter"/>
</dbReference>
<evidence type="ECO:0000256" key="1">
    <source>
        <dbReference type="ARBA" id="ARBA00006566"/>
    </source>
</evidence>
<evidence type="ECO:0000313" key="8">
    <source>
        <dbReference type="Proteomes" id="UP000053825"/>
    </source>
</evidence>
<dbReference type="STRING" id="597456.A0A0L7R954"/>
<gene>
    <name evidence="7" type="ORF">WH47_09276</name>
</gene>
<keyword evidence="8" id="KW-1185">Reference proteome</keyword>
<evidence type="ECO:0000256" key="3">
    <source>
        <dbReference type="ARBA" id="ARBA00022840"/>
    </source>
</evidence>
<sequence>MPLFLFKSRLVQFLKDYYKLVKPYIDDDISRKLESFPSVAELTTLAEQEFIKYYGLFPTCAVFAPGCLTIAGKNTDLAESKSLSMAIQLVTLVVGKRSHGSKWCQVKTLSDEIAGEKAFELSLKDENLRVSTEETSWIRYLKGTIRSFKDKGAHVPGFQIVIASSLPVKCGLGSSSALVVALYTFLEAITNTYTRNVMEKTLACHFAEKIAAASCRVRITDVLTSVLGKVDKISVLDTRSLHIDRCDWNAIDVELILIELANLEKSNSPESSTNEICYKEAMIVTNTTSRWRTHPLGVSMMEYLFSQKPMQINRNVIDQDERIGKMKDAIRREQWKEWGKLLWENHHSACETLSFLPDNIERIMNMLKNIEGVLGASVTGYGASIITLVQRSTLKNFFSFLNSTKISQQRCYIMKSCKGASTLYTYERHLNPWTIKHLSHPKLIIKYHLRDKGDNVKKDYYNKAGKWSAAISLYTPRKSMDL</sequence>
<keyword evidence="3" id="KW-0067">ATP-binding</keyword>
<name>A0A0L7R954_9HYME</name>
<dbReference type="OrthoDB" id="275179at2759"/>
<evidence type="ECO:0000313" key="7">
    <source>
        <dbReference type="EMBL" id="KOC67359.1"/>
    </source>
</evidence>
<evidence type="ECO:0000259" key="6">
    <source>
        <dbReference type="Pfam" id="PF10509"/>
    </source>
</evidence>
<dbReference type="InterPro" id="IPR020568">
    <property type="entry name" value="Ribosomal_Su5_D2-typ_SF"/>
</dbReference>
<dbReference type="GO" id="GO:0005524">
    <property type="term" value="F:ATP binding"/>
    <property type="evidence" value="ECO:0007669"/>
    <property type="project" value="UniProtKB-KW"/>
</dbReference>
<protein>
    <submittedName>
        <fullName evidence="7">Galactokinase</fullName>
    </submittedName>
</protein>
<comment type="similarity">
    <text evidence="1">Belongs to the GHMP kinase family. GalK subfamily.</text>
</comment>
<dbReference type="Pfam" id="PF10509">
    <property type="entry name" value="GalKase_gal_bdg"/>
    <property type="match status" value="1"/>
</dbReference>
<dbReference type="Pfam" id="PF00288">
    <property type="entry name" value="GHMP_kinases_N"/>
    <property type="match status" value="1"/>
</dbReference>
<dbReference type="PANTHER" id="PTHR10457">
    <property type="entry name" value="MEVALONATE KINASE/GALACTOKINASE"/>
    <property type="match status" value="1"/>
</dbReference>
<dbReference type="Pfam" id="PF08544">
    <property type="entry name" value="GHMP_kinases_C"/>
    <property type="match status" value="1"/>
</dbReference>
<proteinExistence type="inferred from homology"/>
<reference evidence="7 8" key="1">
    <citation type="submission" date="2015-07" db="EMBL/GenBank/DDBJ databases">
        <title>The genome of Habropoda laboriosa.</title>
        <authorList>
            <person name="Pan H."/>
            <person name="Kapheim K."/>
        </authorList>
    </citation>
    <scope>NUCLEOTIDE SEQUENCE [LARGE SCALE GENOMIC DNA]</scope>
    <source>
        <strain evidence="7">0110345459</strain>
    </source>
</reference>
<dbReference type="Proteomes" id="UP000053825">
    <property type="component" value="Unassembled WGS sequence"/>
</dbReference>
<dbReference type="GO" id="GO:0004335">
    <property type="term" value="F:galactokinase activity"/>
    <property type="evidence" value="ECO:0007669"/>
    <property type="project" value="TreeGrafter"/>
</dbReference>
<dbReference type="AlphaFoldDB" id="A0A0L7R954"/>
<dbReference type="Gene3D" id="3.30.70.890">
    <property type="entry name" value="GHMP kinase, C-terminal domain"/>
    <property type="match status" value="1"/>
</dbReference>
<dbReference type="PRINTS" id="PR00959">
    <property type="entry name" value="MEVGALKINASE"/>
</dbReference>
<evidence type="ECO:0000256" key="2">
    <source>
        <dbReference type="ARBA" id="ARBA00022741"/>
    </source>
</evidence>
<feature type="domain" description="GHMP kinase C-terminal" evidence="5">
    <location>
        <begin position="326"/>
        <end position="402"/>
    </location>
</feature>
<dbReference type="InterPro" id="IPR013750">
    <property type="entry name" value="GHMP_kinase_C_dom"/>
</dbReference>
<dbReference type="GO" id="GO:0006012">
    <property type="term" value="P:galactose metabolic process"/>
    <property type="evidence" value="ECO:0007669"/>
    <property type="project" value="TreeGrafter"/>
</dbReference>
<evidence type="ECO:0000259" key="5">
    <source>
        <dbReference type="Pfam" id="PF08544"/>
    </source>
</evidence>
<dbReference type="InterPro" id="IPR014721">
    <property type="entry name" value="Ribsml_uS5_D2-typ_fold_subgr"/>
</dbReference>
<feature type="domain" description="Galactokinase N-terminal" evidence="6">
    <location>
        <begin position="48"/>
        <end position="96"/>
    </location>
</feature>
<dbReference type="EMBL" id="KQ414628">
    <property type="protein sequence ID" value="KOC67359.1"/>
    <property type="molecule type" value="Genomic_DNA"/>
</dbReference>
<keyword evidence="2" id="KW-0547">Nucleotide-binding</keyword>
<dbReference type="InterPro" id="IPR036554">
    <property type="entry name" value="GHMP_kinase_C_sf"/>
</dbReference>
<evidence type="ECO:0000259" key="4">
    <source>
        <dbReference type="Pfam" id="PF00288"/>
    </source>
</evidence>
<dbReference type="SUPFAM" id="SSF54211">
    <property type="entry name" value="Ribosomal protein S5 domain 2-like"/>
    <property type="match status" value="1"/>
</dbReference>
<dbReference type="InterPro" id="IPR006204">
    <property type="entry name" value="GHMP_kinase_N_dom"/>
</dbReference>
<dbReference type="PANTHER" id="PTHR10457:SF7">
    <property type="entry name" value="GALACTOKINASE-RELATED"/>
    <property type="match status" value="1"/>
</dbReference>
<keyword evidence="7" id="KW-0808">Transferase</keyword>
<dbReference type="Gene3D" id="3.30.230.10">
    <property type="match status" value="1"/>
</dbReference>
<feature type="domain" description="GHMP kinase N-terminal" evidence="4">
    <location>
        <begin position="140"/>
        <end position="228"/>
    </location>
</feature>
<dbReference type="InterPro" id="IPR019539">
    <property type="entry name" value="GalKase_N"/>
</dbReference>
<keyword evidence="7" id="KW-0418">Kinase</keyword>
<accession>A0A0L7R954</accession>
<dbReference type="SUPFAM" id="SSF55060">
    <property type="entry name" value="GHMP Kinase, C-terminal domain"/>
    <property type="match status" value="1"/>
</dbReference>
<organism evidence="7 8">
    <name type="scientific">Habropoda laboriosa</name>
    <dbReference type="NCBI Taxonomy" id="597456"/>
    <lineage>
        <taxon>Eukaryota</taxon>
        <taxon>Metazoa</taxon>
        <taxon>Ecdysozoa</taxon>
        <taxon>Arthropoda</taxon>
        <taxon>Hexapoda</taxon>
        <taxon>Insecta</taxon>
        <taxon>Pterygota</taxon>
        <taxon>Neoptera</taxon>
        <taxon>Endopterygota</taxon>
        <taxon>Hymenoptera</taxon>
        <taxon>Apocrita</taxon>
        <taxon>Aculeata</taxon>
        <taxon>Apoidea</taxon>
        <taxon>Anthophila</taxon>
        <taxon>Apidae</taxon>
        <taxon>Habropoda</taxon>
    </lineage>
</organism>